<evidence type="ECO:0000259" key="4">
    <source>
        <dbReference type="Pfam" id="PF01361"/>
    </source>
</evidence>
<dbReference type="NCBIfam" id="NF041920">
    <property type="entry name" value="DmpI"/>
    <property type="match status" value="1"/>
</dbReference>
<evidence type="ECO:0000256" key="3">
    <source>
        <dbReference type="RuleBase" id="RU362032"/>
    </source>
</evidence>
<organism evidence="5 6">
    <name type="scientific">candidate division TA06 bacterium SM23_40</name>
    <dbReference type="NCBI Taxonomy" id="1703774"/>
    <lineage>
        <taxon>Bacteria</taxon>
        <taxon>Bacteria division TA06</taxon>
    </lineage>
</organism>
<dbReference type="SUPFAM" id="SSF55331">
    <property type="entry name" value="Tautomerase/MIF"/>
    <property type="match status" value="1"/>
</dbReference>
<dbReference type="InterPro" id="IPR014347">
    <property type="entry name" value="Tautomerase/MIF_sf"/>
</dbReference>
<dbReference type="EC" id="5.3.2.-" evidence="3"/>
<sequence length="64" mass="7098">MPTVVVDGPPMKSIEQKRTMVQRLTDAAAEVYGYDKMKISVIIRENPPENVGRGGRLIADLRGE</sequence>
<dbReference type="InterPro" id="IPR018191">
    <property type="entry name" value="4-OT"/>
</dbReference>
<reference evidence="5 6" key="1">
    <citation type="journal article" date="2015" name="Microbiome">
        <title>Genomic resolution of linkages in carbon, nitrogen, and sulfur cycling among widespread estuary sediment bacteria.</title>
        <authorList>
            <person name="Baker B.J."/>
            <person name="Lazar C.S."/>
            <person name="Teske A.P."/>
            <person name="Dick G.J."/>
        </authorList>
    </citation>
    <scope>NUCLEOTIDE SEQUENCE [LARGE SCALE GENOMIC DNA]</scope>
    <source>
        <strain evidence="5">SM23_40</strain>
    </source>
</reference>
<dbReference type="EMBL" id="LJUI01000102">
    <property type="protein sequence ID" value="KPK67888.1"/>
    <property type="molecule type" value="Genomic_DNA"/>
</dbReference>
<dbReference type="Proteomes" id="UP000051717">
    <property type="component" value="Unassembled WGS sequence"/>
</dbReference>
<comment type="similarity">
    <text evidence="3">Belongs to the 4-oxalocrotonate tautomerase family.</text>
</comment>
<feature type="domain" description="4-oxalocrotonate tautomerase-like" evidence="4">
    <location>
        <begin position="2"/>
        <end position="60"/>
    </location>
</feature>
<dbReference type="GO" id="GO:0016853">
    <property type="term" value="F:isomerase activity"/>
    <property type="evidence" value="ECO:0007669"/>
    <property type="project" value="UniProtKB-UniRule"/>
</dbReference>
<evidence type="ECO:0000256" key="2">
    <source>
        <dbReference type="PIRSR" id="PIRSR618191-1"/>
    </source>
</evidence>
<feature type="active site" description="Proton acceptor; via imino nitrogen" evidence="2">
    <location>
        <position position="2"/>
    </location>
</feature>
<evidence type="ECO:0000313" key="5">
    <source>
        <dbReference type="EMBL" id="KPK67888.1"/>
    </source>
</evidence>
<comment type="caution">
    <text evidence="5">The sequence shown here is derived from an EMBL/GenBank/DDBJ whole genome shotgun (WGS) entry which is preliminary data.</text>
</comment>
<proteinExistence type="inferred from homology"/>
<keyword evidence="1 3" id="KW-0413">Isomerase</keyword>
<dbReference type="Gene3D" id="3.30.429.10">
    <property type="entry name" value="Macrophage Migration Inhibitory Factor"/>
    <property type="match status" value="1"/>
</dbReference>
<protein>
    <recommendedName>
        <fullName evidence="3">Tautomerase</fullName>
        <ecNumber evidence="3">5.3.2.-</ecNumber>
    </recommendedName>
</protein>
<accession>A0A0S8G505</accession>
<evidence type="ECO:0000313" key="6">
    <source>
        <dbReference type="Proteomes" id="UP000051717"/>
    </source>
</evidence>
<dbReference type="NCBIfam" id="TIGR00013">
    <property type="entry name" value="taut"/>
    <property type="match status" value="1"/>
</dbReference>
<evidence type="ECO:0000256" key="1">
    <source>
        <dbReference type="ARBA" id="ARBA00023235"/>
    </source>
</evidence>
<dbReference type="InterPro" id="IPR004370">
    <property type="entry name" value="4-OT-like_dom"/>
</dbReference>
<name>A0A0S8G505_UNCT6</name>
<dbReference type="AlphaFoldDB" id="A0A0S8G505"/>
<gene>
    <name evidence="5" type="ORF">AMJ82_09620</name>
</gene>
<dbReference type="Pfam" id="PF01361">
    <property type="entry name" value="Tautomerase"/>
    <property type="match status" value="1"/>
</dbReference>